<proteinExistence type="inferred from homology"/>
<feature type="compositionally biased region" description="Gly residues" evidence="4">
    <location>
        <begin position="249"/>
        <end position="258"/>
    </location>
</feature>
<dbReference type="OrthoDB" id="412286at2759"/>
<gene>
    <name evidence="6" type="ORF">Vretifemale_10320</name>
    <name evidence="7" type="ORF">Vretimale_1089</name>
</gene>
<evidence type="ECO:0000259" key="5">
    <source>
        <dbReference type="PROSITE" id="PS51858"/>
    </source>
</evidence>
<evidence type="ECO:0000256" key="4">
    <source>
        <dbReference type="SAM" id="MobiDB-lite"/>
    </source>
</evidence>
<dbReference type="Proteomes" id="UP000747110">
    <property type="component" value="Unassembled WGS sequence"/>
</dbReference>
<dbReference type="AlphaFoldDB" id="A0A8J4FNS2"/>
<dbReference type="Pfam" id="PF05903">
    <property type="entry name" value="Peptidase_C97"/>
    <property type="match status" value="1"/>
</dbReference>
<evidence type="ECO:0000256" key="3">
    <source>
        <dbReference type="ARBA" id="ARBA00022801"/>
    </source>
</evidence>
<sequence length="454" mass="47910">MQVSLNVYDVTNTANDNTNGMITRLNSITRELNLGGVFHGAIQLDDLEWSFGYCESGTGVYCCRARGNSLYTYRENIELGTTEKTKQEIREILSRFKREWPGTSYDLLQRNCCHFCEDFCIALDVPSPPAWLNRFAQGADATVKFTNEASALAKRVGSNISTTAQQSAIWLRELSQRVFSQISLTDSAGASSGDEGGDAGGSGTANPFYARSTSPSASSDPGASRRDGGGMGRLTSRLRPFGANSPGSSGIGSVGGIGLPPSTPSSCCDFSQQSQPCTQAQTFAPRQKWQELEGPTGDSTKQLLFGMIKTLQGRPTEDEESSSFGPTAVGQRPGLPFMNYGSQVPGNTGISPQTASPPAAALTTTGRSLDTCTELNHAPVLQVMQANNVLLHANVEGSTPVTAASPPLTRKAIASPHSVARHVPGGVVEGTSVEVGSRPAAAVAAAPVRHLLDM</sequence>
<dbReference type="Proteomes" id="UP000722791">
    <property type="component" value="Unassembled WGS sequence"/>
</dbReference>
<dbReference type="InterPro" id="IPR008580">
    <property type="entry name" value="PPPDE_dom"/>
</dbReference>
<feature type="domain" description="PPPDE" evidence="5">
    <location>
        <begin position="1"/>
        <end position="140"/>
    </location>
</feature>
<feature type="compositionally biased region" description="Polar residues" evidence="4">
    <location>
        <begin position="211"/>
        <end position="221"/>
    </location>
</feature>
<protein>
    <recommendedName>
        <fullName evidence="5">PPPDE domain-containing protein</fullName>
    </recommendedName>
</protein>
<accession>A0A8J4FNS2</accession>
<dbReference type="SMART" id="SM01179">
    <property type="entry name" value="DUF862"/>
    <property type="match status" value="1"/>
</dbReference>
<dbReference type="InterPro" id="IPR042266">
    <property type="entry name" value="PPPDE_sf"/>
</dbReference>
<keyword evidence="2" id="KW-0645">Protease</keyword>
<dbReference type="PANTHER" id="PTHR12378">
    <property type="entry name" value="DESUMOYLATING ISOPEPTIDASE"/>
    <property type="match status" value="1"/>
</dbReference>
<comment type="caution">
    <text evidence="6">The sequence shown here is derived from an EMBL/GenBank/DDBJ whole genome shotgun (WGS) entry which is preliminary data.</text>
</comment>
<keyword evidence="8" id="KW-1185">Reference proteome</keyword>
<dbReference type="GO" id="GO:0016579">
    <property type="term" value="P:protein deubiquitination"/>
    <property type="evidence" value="ECO:0007669"/>
    <property type="project" value="TreeGrafter"/>
</dbReference>
<dbReference type="GO" id="GO:0101005">
    <property type="term" value="F:deubiquitinase activity"/>
    <property type="evidence" value="ECO:0007669"/>
    <property type="project" value="TreeGrafter"/>
</dbReference>
<keyword evidence="3" id="KW-0378">Hydrolase</keyword>
<evidence type="ECO:0000256" key="1">
    <source>
        <dbReference type="ARBA" id="ARBA00008140"/>
    </source>
</evidence>
<dbReference type="EMBL" id="BNCP01000021">
    <property type="protein sequence ID" value="GIL81269.1"/>
    <property type="molecule type" value="Genomic_DNA"/>
</dbReference>
<evidence type="ECO:0000313" key="7">
    <source>
        <dbReference type="EMBL" id="GIL95078.1"/>
    </source>
</evidence>
<dbReference type="EMBL" id="BNCQ01000002">
    <property type="protein sequence ID" value="GIL95078.1"/>
    <property type="molecule type" value="Genomic_DNA"/>
</dbReference>
<evidence type="ECO:0000313" key="8">
    <source>
        <dbReference type="Proteomes" id="UP000747110"/>
    </source>
</evidence>
<feature type="region of interest" description="Disordered" evidence="4">
    <location>
        <begin position="186"/>
        <end position="258"/>
    </location>
</feature>
<reference evidence="6" key="1">
    <citation type="journal article" date="2021" name="Proc. Natl. Acad. Sci. U.S.A.">
        <title>Three genomes in the algal genus Volvox reveal the fate of a haploid sex-determining region after a transition to homothallism.</title>
        <authorList>
            <person name="Yamamoto K."/>
            <person name="Hamaji T."/>
            <person name="Kawai-Toyooka H."/>
            <person name="Matsuzaki R."/>
            <person name="Takahashi F."/>
            <person name="Nishimura Y."/>
            <person name="Kawachi M."/>
            <person name="Noguchi H."/>
            <person name="Minakuchi Y."/>
            <person name="Umen J.G."/>
            <person name="Toyoda A."/>
            <person name="Nozaki H."/>
        </authorList>
    </citation>
    <scope>NUCLEOTIDE SEQUENCE</scope>
    <source>
        <strain evidence="7">NIES-3785</strain>
        <strain evidence="6">NIES-3786</strain>
    </source>
</reference>
<name>A0A8J4FNS2_9CHLO</name>
<dbReference type="PROSITE" id="PS51858">
    <property type="entry name" value="PPPDE"/>
    <property type="match status" value="1"/>
</dbReference>
<dbReference type="PANTHER" id="PTHR12378:SF9">
    <property type="entry name" value="OS06G0107000 PROTEIN"/>
    <property type="match status" value="1"/>
</dbReference>
<dbReference type="GO" id="GO:0006508">
    <property type="term" value="P:proteolysis"/>
    <property type="evidence" value="ECO:0007669"/>
    <property type="project" value="UniProtKB-KW"/>
</dbReference>
<evidence type="ECO:0000256" key="2">
    <source>
        <dbReference type="ARBA" id="ARBA00022670"/>
    </source>
</evidence>
<comment type="similarity">
    <text evidence="1">Belongs to the DeSI family.</text>
</comment>
<dbReference type="Gene3D" id="3.90.1720.30">
    <property type="entry name" value="PPPDE domains"/>
    <property type="match status" value="1"/>
</dbReference>
<evidence type="ECO:0000313" key="6">
    <source>
        <dbReference type="EMBL" id="GIL81269.1"/>
    </source>
</evidence>
<feature type="region of interest" description="Disordered" evidence="4">
    <location>
        <begin position="313"/>
        <end position="332"/>
    </location>
</feature>
<organism evidence="6 8">
    <name type="scientific">Volvox reticuliferus</name>
    <dbReference type="NCBI Taxonomy" id="1737510"/>
    <lineage>
        <taxon>Eukaryota</taxon>
        <taxon>Viridiplantae</taxon>
        <taxon>Chlorophyta</taxon>
        <taxon>core chlorophytes</taxon>
        <taxon>Chlorophyceae</taxon>
        <taxon>CS clade</taxon>
        <taxon>Chlamydomonadales</taxon>
        <taxon>Volvocaceae</taxon>
        <taxon>Volvox</taxon>
    </lineage>
</organism>